<keyword evidence="2" id="KW-0285">Flavoprotein</keyword>
<evidence type="ECO:0000313" key="6">
    <source>
        <dbReference type="EMBL" id="GFR53165.1"/>
    </source>
</evidence>
<protein>
    <recommendedName>
        <fullName evidence="8">Flavin-containing monooxygenase</fullName>
    </recommendedName>
</protein>
<dbReference type="EMBL" id="BMAR01000094">
    <property type="protein sequence ID" value="GFR53165.1"/>
    <property type="molecule type" value="Genomic_DNA"/>
</dbReference>
<sequence length="451" mass="49494">GSRRMTPAAAGAAGGGGGGASGGASSSGMRPQQLPLNSSLYGGTWEALYEDSSTGRQYTLDVSYVVLCTGLFATPFIPSIPGQELYRGLQVHSRDFTDAGVAAGKRVLVVGAGKTAADVVTELTATCRAAEVTLLYRRPHWPLPRFVGPVSLKSLAYCRLTSAALLPAYYSCGPTGRCAAACLTPLRKAFWVRFMSRVNAELRVKKTLGAPDRPICQDIWYSGQVLDAAKWPRVIHNPKVTAKQGEVAYFTPVSAVLRDGSVLQPDVVLYATGYSNHYTFLPPDLRATLDVQRDGLYLYRHCLAPGLSGLAFVGAEVTTFNNILTAGLQAEWLAAALAGAVHLPPPPAMAADVAAQVAWRRRIMPPHKLRGSSVMLFMQAYHDQLLRDMRLPHLRKRPSWRHPLAECFAPYTALDYRDVFEQQHLQHHQQHKHQHKHQQQHQQQHQPRPTP</sequence>
<evidence type="ECO:0000256" key="2">
    <source>
        <dbReference type="ARBA" id="ARBA00022630"/>
    </source>
</evidence>
<evidence type="ECO:0000256" key="3">
    <source>
        <dbReference type="ARBA" id="ARBA00022827"/>
    </source>
</evidence>
<dbReference type="GO" id="GO:0050661">
    <property type="term" value="F:NADP binding"/>
    <property type="evidence" value="ECO:0007669"/>
    <property type="project" value="InterPro"/>
</dbReference>
<organism evidence="6 7">
    <name type="scientific">Astrephomene gubernaculifera</name>
    <dbReference type="NCBI Taxonomy" id="47775"/>
    <lineage>
        <taxon>Eukaryota</taxon>
        <taxon>Viridiplantae</taxon>
        <taxon>Chlorophyta</taxon>
        <taxon>core chlorophytes</taxon>
        <taxon>Chlorophyceae</taxon>
        <taxon>CS clade</taxon>
        <taxon>Chlamydomonadales</taxon>
        <taxon>Astrephomenaceae</taxon>
        <taxon>Astrephomene</taxon>
    </lineage>
</organism>
<evidence type="ECO:0000256" key="4">
    <source>
        <dbReference type="ARBA" id="ARBA00023002"/>
    </source>
</evidence>
<feature type="non-terminal residue" evidence="6">
    <location>
        <position position="1"/>
    </location>
</feature>
<dbReference type="Pfam" id="PF00743">
    <property type="entry name" value="FMO-like"/>
    <property type="match status" value="2"/>
</dbReference>
<dbReference type="InterPro" id="IPR050346">
    <property type="entry name" value="FMO-like"/>
</dbReference>
<reference evidence="6 7" key="1">
    <citation type="journal article" date="2021" name="Sci. Rep.">
        <title>Genome sequencing of the multicellular alga Astrephomene provides insights into convergent evolution of germ-soma differentiation.</title>
        <authorList>
            <person name="Yamashita S."/>
            <person name="Yamamoto K."/>
            <person name="Matsuzaki R."/>
            <person name="Suzuki S."/>
            <person name="Yamaguchi H."/>
            <person name="Hirooka S."/>
            <person name="Minakuchi Y."/>
            <person name="Miyagishima S."/>
            <person name="Kawachi M."/>
            <person name="Toyoda A."/>
            <person name="Nozaki H."/>
        </authorList>
    </citation>
    <scope>NUCLEOTIDE SEQUENCE [LARGE SCALE GENOMIC DNA]</scope>
    <source>
        <strain evidence="6 7">NIES-4017</strain>
    </source>
</reference>
<dbReference type="PANTHER" id="PTHR23023">
    <property type="entry name" value="DIMETHYLANILINE MONOOXYGENASE"/>
    <property type="match status" value="1"/>
</dbReference>
<comment type="caution">
    <text evidence="6">The sequence shown here is derived from an EMBL/GenBank/DDBJ whole genome shotgun (WGS) entry which is preliminary data.</text>
</comment>
<feature type="region of interest" description="Disordered" evidence="5">
    <location>
        <begin position="424"/>
        <end position="451"/>
    </location>
</feature>
<dbReference type="InterPro" id="IPR020946">
    <property type="entry name" value="Flavin_mOase-like"/>
</dbReference>
<keyword evidence="7" id="KW-1185">Reference proteome</keyword>
<keyword evidence="3" id="KW-0274">FAD</keyword>
<evidence type="ECO:0000256" key="5">
    <source>
        <dbReference type="SAM" id="MobiDB-lite"/>
    </source>
</evidence>
<keyword evidence="4" id="KW-0560">Oxidoreductase</keyword>
<dbReference type="Proteomes" id="UP001054857">
    <property type="component" value="Unassembled WGS sequence"/>
</dbReference>
<dbReference type="SUPFAM" id="SSF51905">
    <property type="entry name" value="FAD/NAD(P)-binding domain"/>
    <property type="match status" value="1"/>
</dbReference>
<dbReference type="GO" id="GO:0004499">
    <property type="term" value="F:N,N-dimethylaniline monooxygenase activity"/>
    <property type="evidence" value="ECO:0007669"/>
    <property type="project" value="InterPro"/>
</dbReference>
<feature type="compositionally biased region" description="Gly residues" evidence="5">
    <location>
        <begin position="12"/>
        <end position="22"/>
    </location>
</feature>
<dbReference type="Gene3D" id="3.50.50.60">
    <property type="entry name" value="FAD/NAD(P)-binding domain"/>
    <property type="match status" value="3"/>
</dbReference>
<evidence type="ECO:0000256" key="1">
    <source>
        <dbReference type="ARBA" id="ARBA00009183"/>
    </source>
</evidence>
<feature type="region of interest" description="Disordered" evidence="5">
    <location>
        <begin position="1"/>
        <end position="30"/>
    </location>
</feature>
<dbReference type="GO" id="GO:0050660">
    <property type="term" value="F:flavin adenine dinucleotide binding"/>
    <property type="evidence" value="ECO:0007669"/>
    <property type="project" value="InterPro"/>
</dbReference>
<comment type="similarity">
    <text evidence="1">Belongs to the FMO family.</text>
</comment>
<dbReference type="AlphaFoldDB" id="A0AAD3HUJ0"/>
<evidence type="ECO:0000313" key="7">
    <source>
        <dbReference type="Proteomes" id="UP001054857"/>
    </source>
</evidence>
<gene>
    <name evidence="6" type="ORF">Agub_g15888</name>
</gene>
<feature type="compositionally biased region" description="Low complexity" evidence="5">
    <location>
        <begin position="440"/>
        <end position="451"/>
    </location>
</feature>
<evidence type="ECO:0008006" key="8">
    <source>
        <dbReference type="Google" id="ProtNLM"/>
    </source>
</evidence>
<dbReference type="InterPro" id="IPR036188">
    <property type="entry name" value="FAD/NAD-bd_sf"/>
</dbReference>
<proteinExistence type="inferred from homology"/>
<feature type="compositionally biased region" description="Basic residues" evidence="5">
    <location>
        <begin position="425"/>
        <end position="439"/>
    </location>
</feature>
<name>A0AAD3HUJ0_9CHLO</name>
<feature type="non-terminal residue" evidence="6">
    <location>
        <position position="451"/>
    </location>
</feature>
<accession>A0AAD3HUJ0</accession>